<evidence type="ECO:0000313" key="2">
    <source>
        <dbReference type="EMBL" id="MEI9410491.1"/>
    </source>
</evidence>
<evidence type="ECO:0000313" key="3">
    <source>
        <dbReference type="Proteomes" id="UP001387293"/>
    </source>
</evidence>
<proteinExistence type="predicted"/>
<keyword evidence="3" id="KW-1185">Reference proteome</keyword>
<gene>
    <name evidence="2" type="ORF">O7A60_17165</name>
</gene>
<protein>
    <submittedName>
        <fullName evidence="2">Uncharacterized protein</fullName>
    </submittedName>
</protein>
<reference evidence="2 3" key="1">
    <citation type="submission" date="2022-12" db="EMBL/GenBank/DDBJ databases">
        <authorList>
            <person name="Muema E."/>
        </authorList>
    </citation>
    <scope>NUCLEOTIDE SEQUENCE [LARGE SCALE GENOMIC DNA]</scope>
    <source>
        <strain evidence="3">1326</strain>
    </source>
</reference>
<accession>A0ABU8KXQ9</accession>
<dbReference type="RefSeq" id="WP_337107253.1">
    <property type="nucleotide sequence ID" value="NZ_JAPYKS010000011.1"/>
</dbReference>
<comment type="caution">
    <text evidence="2">The sequence shown here is derived from an EMBL/GenBank/DDBJ whole genome shotgun (WGS) entry which is preliminary data.</text>
</comment>
<dbReference type="Proteomes" id="UP001387293">
    <property type="component" value="Unassembled WGS sequence"/>
</dbReference>
<evidence type="ECO:0000256" key="1">
    <source>
        <dbReference type="SAM" id="MobiDB-lite"/>
    </source>
</evidence>
<feature type="region of interest" description="Disordered" evidence="1">
    <location>
        <begin position="60"/>
        <end position="83"/>
    </location>
</feature>
<dbReference type="EMBL" id="JAPYKS010000011">
    <property type="protein sequence ID" value="MEI9410491.1"/>
    <property type="molecule type" value="Genomic_DNA"/>
</dbReference>
<organism evidence="2 3">
    <name type="scientific">Mesorhizobium salmacidum</name>
    <dbReference type="NCBI Taxonomy" id="3015171"/>
    <lineage>
        <taxon>Bacteria</taxon>
        <taxon>Pseudomonadati</taxon>
        <taxon>Pseudomonadota</taxon>
        <taxon>Alphaproteobacteria</taxon>
        <taxon>Hyphomicrobiales</taxon>
        <taxon>Phyllobacteriaceae</taxon>
        <taxon>Mesorhizobium</taxon>
    </lineage>
</organism>
<name>A0ABU8KXQ9_9HYPH</name>
<sequence>MPTAKPRDETHETESVSLLGCEELVRYAIDCLRIEGTGRLSPRDRARLASASAVLKEISEDLKAGAQPDSEESVGGTERRRHD</sequence>